<dbReference type="AlphaFoldDB" id="A0A7T8K7R3"/>
<organism evidence="1 2">
    <name type="scientific">Caligus rogercresseyi</name>
    <name type="common">Sea louse</name>
    <dbReference type="NCBI Taxonomy" id="217165"/>
    <lineage>
        <taxon>Eukaryota</taxon>
        <taxon>Metazoa</taxon>
        <taxon>Ecdysozoa</taxon>
        <taxon>Arthropoda</taxon>
        <taxon>Crustacea</taxon>
        <taxon>Multicrustacea</taxon>
        <taxon>Hexanauplia</taxon>
        <taxon>Copepoda</taxon>
        <taxon>Siphonostomatoida</taxon>
        <taxon>Caligidae</taxon>
        <taxon>Caligus</taxon>
    </lineage>
</organism>
<dbReference type="PANTHER" id="PTHR47326">
    <property type="entry name" value="TRANSPOSABLE ELEMENT TC3 TRANSPOSASE-LIKE PROTEIN"/>
    <property type="match status" value="1"/>
</dbReference>
<dbReference type="EMBL" id="CP045896">
    <property type="protein sequence ID" value="QQP50052.1"/>
    <property type="molecule type" value="Genomic_DNA"/>
</dbReference>
<dbReference type="OrthoDB" id="6373321at2759"/>
<dbReference type="GO" id="GO:0003676">
    <property type="term" value="F:nucleic acid binding"/>
    <property type="evidence" value="ECO:0007669"/>
    <property type="project" value="InterPro"/>
</dbReference>
<evidence type="ECO:0000313" key="1">
    <source>
        <dbReference type="EMBL" id="QQP50052.1"/>
    </source>
</evidence>
<reference evidence="2" key="1">
    <citation type="submission" date="2021-01" db="EMBL/GenBank/DDBJ databases">
        <title>Caligus Genome Assembly.</title>
        <authorList>
            <person name="Gallardo-Escarate C."/>
        </authorList>
    </citation>
    <scope>NUCLEOTIDE SEQUENCE [LARGE SCALE GENOMIC DNA]</scope>
</reference>
<dbReference type="InterPro" id="IPR036397">
    <property type="entry name" value="RNaseH_sf"/>
</dbReference>
<evidence type="ECO:0000313" key="2">
    <source>
        <dbReference type="Proteomes" id="UP000595437"/>
    </source>
</evidence>
<protein>
    <submittedName>
        <fullName evidence="1">Transposable element tcb2 transposase</fullName>
    </submittedName>
</protein>
<dbReference type="Proteomes" id="UP000595437">
    <property type="component" value="Chromosome 7"/>
</dbReference>
<proteinExistence type="predicted"/>
<dbReference type="Gene3D" id="3.30.420.10">
    <property type="entry name" value="Ribonuclease H-like superfamily/Ribonuclease H"/>
    <property type="match status" value="1"/>
</dbReference>
<keyword evidence="2" id="KW-1185">Reference proteome</keyword>
<dbReference type="PANTHER" id="PTHR47326:SF1">
    <property type="entry name" value="HTH PSQ-TYPE DOMAIN-CONTAINING PROTEIN"/>
    <property type="match status" value="1"/>
</dbReference>
<name>A0A7T8K7R3_CALRO</name>
<accession>A0A7T8K7R3</accession>
<gene>
    <name evidence="1" type="ORF">FKW44_010922</name>
</gene>
<sequence length="274" mass="31264">MVCGFRAGRTNIEIATFNNIPHGTVRNFRMTYNKFVEDGGKEEEFDVTNGKRKRRSDAHDDDIVDNIQQIIDKDPGRSMRDSQGTVCLGFPCEENSEARHPLQVLFTSPYRHGHQVSCDGHGARGDQQQGRRHAPHVFEAGLRVNSKVYLDVLKNIVKPWMDQVAGDRPYLWQQDGAPAHTAKKVQDWCEDNFPHFWGKEVWPPSSPDLNPLDFFVWGVAERDTNRSPHSTKQSLINSITEVFANFDRESVVNACSRVRSRLEEVVDAKGDFIR</sequence>